<keyword evidence="2" id="KW-0723">Serine/threonine-protein kinase</keyword>
<reference evidence="14 15" key="1">
    <citation type="submission" date="2021-05" db="EMBL/GenBank/DDBJ databases">
        <title>Direct Submission.</title>
        <authorList>
            <person name="Li K."/>
            <person name="Gao J."/>
        </authorList>
    </citation>
    <scope>NUCLEOTIDE SEQUENCE [LARGE SCALE GENOMIC DNA]</scope>
    <source>
        <strain evidence="14 15">Mg02</strain>
    </source>
</reference>
<dbReference type="Gene3D" id="3.30.200.20">
    <property type="entry name" value="Phosphorylase Kinase, domain 1"/>
    <property type="match status" value="1"/>
</dbReference>
<evidence type="ECO:0000259" key="13">
    <source>
        <dbReference type="PROSITE" id="PS51178"/>
    </source>
</evidence>
<accession>A0ABX8BHV8</accession>
<dbReference type="PANTHER" id="PTHR43289:SF6">
    <property type="entry name" value="SERINE_THREONINE-PROTEIN KINASE NEKL-3"/>
    <property type="match status" value="1"/>
</dbReference>
<gene>
    <name evidence="14" type="ORF">KGD84_18710</name>
</gene>
<feature type="domain" description="PASTA" evidence="13">
    <location>
        <begin position="419"/>
        <end position="493"/>
    </location>
</feature>
<feature type="region of interest" description="Disordered" evidence="10">
    <location>
        <begin position="321"/>
        <end position="462"/>
    </location>
</feature>
<dbReference type="GO" id="GO:0016301">
    <property type="term" value="F:kinase activity"/>
    <property type="evidence" value="ECO:0007669"/>
    <property type="project" value="UniProtKB-KW"/>
</dbReference>
<evidence type="ECO:0000256" key="3">
    <source>
        <dbReference type="ARBA" id="ARBA00022679"/>
    </source>
</evidence>
<keyword evidence="11" id="KW-1133">Transmembrane helix</keyword>
<evidence type="ECO:0000256" key="2">
    <source>
        <dbReference type="ARBA" id="ARBA00022527"/>
    </source>
</evidence>
<evidence type="ECO:0000256" key="7">
    <source>
        <dbReference type="ARBA" id="ARBA00022840"/>
    </source>
</evidence>
<dbReference type="InterPro" id="IPR008271">
    <property type="entry name" value="Ser/Thr_kinase_AS"/>
</dbReference>
<keyword evidence="7" id="KW-0067">ATP-binding</keyword>
<keyword evidence="5" id="KW-0547">Nucleotide-binding</keyword>
<dbReference type="Pfam" id="PF00069">
    <property type="entry name" value="Pkinase"/>
    <property type="match status" value="1"/>
</dbReference>
<dbReference type="PROSITE" id="PS51178">
    <property type="entry name" value="PASTA"/>
    <property type="match status" value="1"/>
</dbReference>
<comment type="catalytic activity">
    <reaction evidence="8">
        <text>L-threonyl-[protein] + ATP = O-phospho-L-threonyl-[protein] + ADP + H(+)</text>
        <dbReference type="Rhea" id="RHEA:46608"/>
        <dbReference type="Rhea" id="RHEA-COMP:11060"/>
        <dbReference type="Rhea" id="RHEA-COMP:11605"/>
        <dbReference type="ChEBI" id="CHEBI:15378"/>
        <dbReference type="ChEBI" id="CHEBI:30013"/>
        <dbReference type="ChEBI" id="CHEBI:30616"/>
        <dbReference type="ChEBI" id="CHEBI:61977"/>
        <dbReference type="ChEBI" id="CHEBI:456216"/>
        <dbReference type="EC" id="2.7.11.1"/>
    </reaction>
</comment>
<dbReference type="EC" id="2.7.11.1" evidence="1"/>
<keyword evidence="6 14" id="KW-0418">Kinase</keyword>
<evidence type="ECO:0000256" key="1">
    <source>
        <dbReference type="ARBA" id="ARBA00012513"/>
    </source>
</evidence>
<feature type="domain" description="Protein kinase" evidence="12">
    <location>
        <begin position="9"/>
        <end position="277"/>
    </location>
</feature>
<name>A0ABX8BHV8_9ACTN</name>
<dbReference type="CDD" id="cd14014">
    <property type="entry name" value="STKc_PknB_like"/>
    <property type="match status" value="1"/>
</dbReference>
<evidence type="ECO:0000313" key="14">
    <source>
        <dbReference type="EMBL" id="QUX20541.1"/>
    </source>
</evidence>
<keyword evidence="11" id="KW-0812">Transmembrane</keyword>
<comment type="catalytic activity">
    <reaction evidence="9">
        <text>L-seryl-[protein] + ATP = O-phospho-L-seryl-[protein] + ADP + H(+)</text>
        <dbReference type="Rhea" id="RHEA:17989"/>
        <dbReference type="Rhea" id="RHEA-COMP:9863"/>
        <dbReference type="Rhea" id="RHEA-COMP:11604"/>
        <dbReference type="ChEBI" id="CHEBI:15378"/>
        <dbReference type="ChEBI" id="CHEBI:29999"/>
        <dbReference type="ChEBI" id="CHEBI:30616"/>
        <dbReference type="ChEBI" id="CHEBI:83421"/>
        <dbReference type="ChEBI" id="CHEBI:456216"/>
        <dbReference type="EC" id="2.7.11.1"/>
    </reaction>
</comment>
<evidence type="ECO:0000256" key="4">
    <source>
        <dbReference type="ARBA" id="ARBA00022737"/>
    </source>
</evidence>
<dbReference type="RefSeq" id="WP_220561737.1">
    <property type="nucleotide sequence ID" value="NZ_CP074133.1"/>
</dbReference>
<proteinExistence type="predicted"/>
<feature type="compositionally biased region" description="Acidic residues" evidence="10">
    <location>
        <begin position="384"/>
        <end position="397"/>
    </location>
</feature>
<dbReference type="InterPro" id="IPR000719">
    <property type="entry name" value="Prot_kinase_dom"/>
</dbReference>
<feature type="compositionally biased region" description="Gly residues" evidence="10">
    <location>
        <begin position="398"/>
        <end position="420"/>
    </location>
</feature>
<dbReference type="Proteomes" id="UP000676079">
    <property type="component" value="Chromosome"/>
</dbReference>
<evidence type="ECO:0000256" key="8">
    <source>
        <dbReference type="ARBA" id="ARBA00047899"/>
    </source>
</evidence>
<keyword evidence="15" id="KW-1185">Reference proteome</keyword>
<dbReference type="CDD" id="cd06577">
    <property type="entry name" value="PASTA_pknB"/>
    <property type="match status" value="1"/>
</dbReference>
<dbReference type="PROSITE" id="PS50011">
    <property type="entry name" value="PROTEIN_KINASE_DOM"/>
    <property type="match status" value="1"/>
</dbReference>
<dbReference type="InterPro" id="IPR011009">
    <property type="entry name" value="Kinase-like_dom_sf"/>
</dbReference>
<keyword evidence="3" id="KW-0808">Transferase</keyword>
<keyword evidence="11" id="KW-0472">Membrane</keyword>
<evidence type="ECO:0000256" key="9">
    <source>
        <dbReference type="ARBA" id="ARBA00048679"/>
    </source>
</evidence>
<feature type="transmembrane region" description="Helical" evidence="11">
    <location>
        <begin position="295"/>
        <end position="316"/>
    </location>
</feature>
<dbReference type="PROSITE" id="PS00108">
    <property type="entry name" value="PROTEIN_KINASE_ST"/>
    <property type="match status" value="1"/>
</dbReference>
<feature type="compositionally biased region" description="Polar residues" evidence="10">
    <location>
        <begin position="431"/>
        <end position="450"/>
    </location>
</feature>
<dbReference type="Pfam" id="PF03793">
    <property type="entry name" value="PASTA"/>
    <property type="match status" value="1"/>
</dbReference>
<feature type="compositionally biased region" description="Low complexity" evidence="10">
    <location>
        <begin position="365"/>
        <end position="379"/>
    </location>
</feature>
<dbReference type="SMART" id="SM00740">
    <property type="entry name" value="PASTA"/>
    <property type="match status" value="1"/>
</dbReference>
<dbReference type="PANTHER" id="PTHR43289">
    <property type="entry name" value="MITOGEN-ACTIVATED PROTEIN KINASE KINASE KINASE 20-RELATED"/>
    <property type="match status" value="1"/>
</dbReference>
<evidence type="ECO:0000256" key="10">
    <source>
        <dbReference type="SAM" id="MobiDB-lite"/>
    </source>
</evidence>
<dbReference type="Gene3D" id="1.10.510.10">
    <property type="entry name" value="Transferase(Phosphotransferase) domain 1"/>
    <property type="match status" value="1"/>
</dbReference>
<sequence length="505" mass="51458">MRSPIADRYRLDEVIAAGGMGTVWRGHDTRLNRPVAVKLLRDTTAADTEGARRRFEHEAMAAARLQGPGFAAVYDHGEAVADGEKIAYLVMELVEGASLSTLVGSGEPLAPERAMEIVAAVADTLQVVHGAGIIHRDIKPGNVLVTQDGEVKLVDFGIARINDVTSLTSTGVALGTLSYASPEQLNMRGLTHATDIYSLGAVAYQCLAGKPPFDSNDHAAVIAAHLTAEPPPLPDRVPEPIRHVVLRALEKDPRDRWASAEEFATACRDAAAGDPTVLSRRAPGRGRRGHGMWSWRGGFVAAAVAALLLLTTALAWSPLTGGDDPSAVADGGGTVAATGTDDDPTDGGGPSDPDPSGDARETPDESASSSDGGEASAEGTSGGADDESDDGSGEEPDGSGGGGGTAGSGGGGGGGGGSGSTDGTVPAVVGMSTSEAKSALQASGFTNIQGTPGYGPPSGEGRFIPESCEVLRQSPEPGTTLDKSEPVQLTYYYVGSNCGFPPSYN</sequence>
<dbReference type="EMBL" id="CP074133">
    <property type="protein sequence ID" value="QUX20541.1"/>
    <property type="molecule type" value="Genomic_DNA"/>
</dbReference>
<organism evidence="14 15">
    <name type="scientific">Nocardiopsis changdeensis</name>
    <dbReference type="NCBI Taxonomy" id="2831969"/>
    <lineage>
        <taxon>Bacteria</taxon>
        <taxon>Bacillati</taxon>
        <taxon>Actinomycetota</taxon>
        <taxon>Actinomycetes</taxon>
        <taxon>Streptosporangiales</taxon>
        <taxon>Nocardiopsidaceae</taxon>
        <taxon>Nocardiopsis</taxon>
    </lineage>
</organism>
<dbReference type="InterPro" id="IPR005543">
    <property type="entry name" value="PASTA_dom"/>
</dbReference>
<evidence type="ECO:0000256" key="6">
    <source>
        <dbReference type="ARBA" id="ARBA00022777"/>
    </source>
</evidence>
<dbReference type="SMART" id="SM00220">
    <property type="entry name" value="S_TKc"/>
    <property type="match status" value="1"/>
</dbReference>
<evidence type="ECO:0000313" key="15">
    <source>
        <dbReference type="Proteomes" id="UP000676079"/>
    </source>
</evidence>
<evidence type="ECO:0000256" key="5">
    <source>
        <dbReference type="ARBA" id="ARBA00022741"/>
    </source>
</evidence>
<keyword evidence="4" id="KW-0677">Repeat</keyword>
<protein>
    <recommendedName>
        <fullName evidence="1">non-specific serine/threonine protein kinase</fullName>
        <ecNumber evidence="1">2.7.11.1</ecNumber>
    </recommendedName>
</protein>
<evidence type="ECO:0000259" key="12">
    <source>
        <dbReference type="PROSITE" id="PS50011"/>
    </source>
</evidence>
<dbReference type="SUPFAM" id="SSF56112">
    <property type="entry name" value="Protein kinase-like (PK-like)"/>
    <property type="match status" value="1"/>
</dbReference>
<evidence type="ECO:0000256" key="11">
    <source>
        <dbReference type="SAM" id="Phobius"/>
    </source>
</evidence>
<dbReference type="Gene3D" id="3.30.10.20">
    <property type="match status" value="1"/>
</dbReference>